<dbReference type="AlphaFoldDB" id="A0AA41Y0W7"/>
<name>A0AA41Y0W7_9BACT</name>
<dbReference type="PANTHER" id="PTHR35532">
    <property type="entry name" value="SIMILAR TO POLYHYDROXYALKANOATE DEPOLYMERASE"/>
    <property type="match status" value="1"/>
</dbReference>
<dbReference type="SUPFAM" id="SSF54001">
    <property type="entry name" value="Cysteine proteinases"/>
    <property type="match status" value="1"/>
</dbReference>
<feature type="domain" description="Transglutaminase-like" evidence="2">
    <location>
        <begin position="176"/>
        <end position="235"/>
    </location>
</feature>
<evidence type="ECO:0000313" key="3">
    <source>
        <dbReference type="EMBL" id="MCW0481416.1"/>
    </source>
</evidence>
<dbReference type="Gene3D" id="3.10.620.30">
    <property type="match status" value="1"/>
</dbReference>
<dbReference type="RefSeq" id="WP_282590023.1">
    <property type="nucleotide sequence ID" value="NZ_JAPAAF010000001.1"/>
</dbReference>
<organism evidence="3 4">
    <name type="scientific">Gaoshiqia sediminis</name>
    <dbReference type="NCBI Taxonomy" id="2986998"/>
    <lineage>
        <taxon>Bacteria</taxon>
        <taxon>Pseudomonadati</taxon>
        <taxon>Bacteroidota</taxon>
        <taxon>Bacteroidia</taxon>
        <taxon>Marinilabiliales</taxon>
        <taxon>Prolixibacteraceae</taxon>
        <taxon>Gaoshiqia</taxon>
    </lineage>
</organism>
<sequence>MLKYLILSFLLLGILSCSNQPALISNSERLADIQHMLEVQKQLTARASLDVWEIFKQPLTDNERQAMEFLYAYMPLSDLADYPADFFLANVRKSLQARDEMAWGKDIPEDVFLHFVLPVRINNENLDSFRIVMYDEIKARVEGMDIEQAALEVNHWCHEKVVYRGTDERTSAPLSTIRKAFGRCGEESTFTVSALRAAGIPARQVYTPRWAHSDDNHAWVEVWVNGVWKFMGACEPDARLNMGWFTEPARRTLLVHTRAYGKYFGDEDVVVNEDRFSELNLTSNYAPVKRIIVEVKDAHGQPVTDAKVEFQLYNYAEYYPIATQYTNIAGQASISMGLGEIVVWASRDEQFAFQKISISDTDTVKLTLERPVLNGQSFEFDFVPPHLVKDTLTITQAEKELNERRLTVEDSIRSCYTATFKDETWSRQLAVELGLPEEDVVRAIQLSYGNWPELETYFRENASEKHVVALLKGISEKDFSDTKASILASHLKNTEDTGRYPDDIFLKYVLAPRVRNEMLLDWRPAMQHAFAELKNQIESDPQVLTNWMKENIHLDEIANKHSRAPLSPAAVYKLRVADTPSRNIFFVSVCRALGIASRLNPATLEPEFYADGEWFRAAFSESIQAQPEIGKLVLKNGTNTIEPQYYIHFTIGKLIEGNYRTLEYDFAAKISDFEVPLTLETGDYCLVTGNRLEDGTVLSSTEFFTVHAEQTHALTVTLRQSANVPEPIAKLNFSGLRILQNGATVTLEQLVDGKSLVLALLDPDKEPSKHILNDLADYVSHFETWSGQFLFVAAADRQQLGAVLDSYRLPANQLRGFDPDDNLLHELMNLFGEEVKNKLPLVLLTDSDGNVYLFSSGYKIGIGEQLLKIIPVMGKGSTGSCSKS</sequence>
<reference evidence="3" key="1">
    <citation type="submission" date="2022-10" db="EMBL/GenBank/DDBJ databases">
        <title>Gaoshiqiia sediminis gen. nov., sp. nov., isolated from coastal sediment.</title>
        <authorList>
            <person name="Yu W.X."/>
            <person name="Mu D.S."/>
            <person name="Du J.Z."/>
            <person name="Liang Y.Q."/>
        </authorList>
    </citation>
    <scope>NUCLEOTIDE SEQUENCE</scope>
    <source>
        <strain evidence="3">A06</strain>
    </source>
</reference>
<dbReference type="EMBL" id="JAPAAF010000001">
    <property type="protein sequence ID" value="MCW0481416.1"/>
    <property type="molecule type" value="Genomic_DNA"/>
</dbReference>
<evidence type="ECO:0000313" key="4">
    <source>
        <dbReference type="Proteomes" id="UP001163821"/>
    </source>
</evidence>
<dbReference type="Pfam" id="PF01841">
    <property type="entry name" value="Transglut_core"/>
    <property type="match status" value="1"/>
</dbReference>
<evidence type="ECO:0000259" key="2">
    <source>
        <dbReference type="SMART" id="SM00460"/>
    </source>
</evidence>
<dbReference type="PROSITE" id="PS51257">
    <property type="entry name" value="PROKAR_LIPOPROTEIN"/>
    <property type="match status" value="1"/>
</dbReference>
<keyword evidence="4" id="KW-1185">Reference proteome</keyword>
<feature type="chain" id="PRO_5041242603" evidence="1">
    <location>
        <begin position="23"/>
        <end position="884"/>
    </location>
</feature>
<dbReference type="Proteomes" id="UP001163821">
    <property type="component" value="Unassembled WGS sequence"/>
</dbReference>
<dbReference type="InterPro" id="IPR038765">
    <property type="entry name" value="Papain-like_cys_pep_sf"/>
</dbReference>
<protein>
    <submittedName>
        <fullName evidence="3">Transglutaminase-like domain-containing protein</fullName>
    </submittedName>
</protein>
<proteinExistence type="predicted"/>
<keyword evidence="1" id="KW-0732">Signal</keyword>
<gene>
    <name evidence="3" type="ORF">N2K84_01665</name>
</gene>
<feature type="signal peptide" evidence="1">
    <location>
        <begin position="1"/>
        <end position="22"/>
    </location>
</feature>
<dbReference type="PANTHER" id="PTHR35532:SF5">
    <property type="entry name" value="CARBOHYDRATE-BINDING DOMAIN-CONTAINING PROTEIN"/>
    <property type="match status" value="1"/>
</dbReference>
<dbReference type="SMART" id="SM00460">
    <property type="entry name" value="TGc"/>
    <property type="match status" value="1"/>
</dbReference>
<accession>A0AA41Y0W7</accession>
<comment type="caution">
    <text evidence="3">The sequence shown here is derived from an EMBL/GenBank/DDBJ whole genome shotgun (WGS) entry which is preliminary data.</text>
</comment>
<dbReference type="Gene3D" id="2.60.40.1120">
    <property type="entry name" value="Carboxypeptidase-like, regulatory domain"/>
    <property type="match status" value="1"/>
</dbReference>
<evidence type="ECO:0000256" key="1">
    <source>
        <dbReference type="SAM" id="SignalP"/>
    </source>
</evidence>
<dbReference type="InterPro" id="IPR002931">
    <property type="entry name" value="Transglutaminase-like"/>
</dbReference>